<sequence>MNMKLVGVSILSAAVLFGCSAEGDKESRMGTKGNDYEQSAHNEQNYNAQKDGFNQVNYDNGPYDGQMNNGQDYGEENVGNEDTYKDDDRRYSVANKVADKITADVDQVKRAYVLKTDRNAYVAVVKKGETTKELNDDLKKKIAKAAKSADKDINNVFVSANPDFFDMTGDYVQNVQNGKPVRGFFDEFGQMIKRIFPEAK</sequence>
<evidence type="ECO:0000256" key="1">
    <source>
        <dbReference type="SAM" id="MobiDB-lite"/>
    </source>
</evidence>
<evidence type="ECO:0000313" key="3">
    <source>
        <dbReference type="Proteomes" id="UP001236652"/>
    </source>
</evidence>
<dbReference type="Pfam" id="PF09580">
    <property type="entry name" value="Spore_YhcN_YlaJ"/>
    <property type="match status" value="1"/>
</dbReference>
<dbReference type="PROSITE" id="PS51257">
    <property type="entry name" value="PROKAR_LIPOPROTEIN"/>
    <property type="match status" value="1"/>
</dbReference>
<dbReference type="InterPro" id="IPR014247">
    <property type="entry name" value="Spore_lipoprot_YhcN/YlaJ"/>
</dbReference>
<dbReference type="Proteomes" id="UP001236652">
    <property type="component" value="Chromosome"/>
</dbReference>
<reference evidence="2 3" key="1">
    <citation type="submission" date="2023-05" db="EMBL/GenBank/DDBJ databases">
        <title>Comparative genomics reveals the evidence of polycyclic aromatic hydrocarbons degradation in moderately halophilic genus Pontibacillus.</title>
        <authorList>
            <person name="Yang H."/>
            <person name="Qian Z."/>
        </authorList>
    </citation>
    <scope>NUCLEOTIDE SEQUENCE [LARGE SCALE GENOMIC DNA]</scope>
    <source>
        <strain evidence="3">HN14</strain>
    </source>
</reference>
<dbReference type="EMBL" id="CP126446">
    <property type="protein sequence ID" value="WIF98820.1"/>
    <property type="molecule type" value="Genomic_DNA"/>
</dbReference>
<dbReference type="RefSeq" id="WP_231418587.1">
    <property type="nucleotide sequence ID" value="NZ_CP126446.1"/>
</dbReference>
<evidence type="ECO:0000313" key="2">
    <source>
        <dbReference type="EMBL" id="WIF98820.1"/>
    </source>
</evidence>
<gene>
    <name evidence="2" type="ORF">QNI29_03970</name>
</gene>
<feature type="region of interest" description="Disordered" evidence="1">
    <location>
        <begin position="66"/>
        <end position="85"/>
    </location>
</feature>
<organism evidence="2 3">
    <name type="scientific">Pontibacillus chungwhensis</name>
    <dbReference type="NCBI Taxonomy" id="265426"/>
    <lineage>
        <taxon>Bacteria</taxon>
        <taxon>Bacillati</taxon>
        <taxon>Bacillota</taxon>
        <taxon>Bacilli</taxon>
        <taxon>Bacillales</taxon>
        <taxon>Bacillaceae</taxon>
        <taxon>Pontibacillus</taxon>
    </lineage>
</organism>
<protein>
    <submittedName>
        <fullName evidence="2">YhcN/YlaJ family sporulation lipoprotein</fullName>
    </submittedName>
</protein>
<name>A0ABY8UYS6_9BACI</name>
<keyword evidence="3" id="KW-1185">Reference proteome</keyword>
<proteinExistence type="predicted"/>
<dbReference type="InterPro" id="IPR019076">
    <property type="entry name" value="Spore_lipoprot_YhcN/YlaJ-like"/>
</dbReference>
<accession>A0ABY8UYS6</accession>
<dbReference type="NCBIfam" id="TIGR02898">
    <property type="entry name" value="spore_YhcN_YlaJ"/>
    <property type="match status" value="1"/>
</dbReference>
<keyword evidence="2" id="KW-0449">Lipoprotein</keyword>